<dbReference type="SMART" id="SM00387">
    <property type="entry name" value="HATPase_c"/>
    <property type="match status" value="1"/>
</dbReference>
<dbReference type="SUPFAM" id="SSF55874">
    <property type="entry name" value="ATPase domain of HSP90 chaperone/DNA topoisomerase II/histidine kinase"/>
    <property type="match status" value="1"/>
</dbReference>
<dbReference type="AlphaFoldDB" id="A0A6I0FIS7"/>
<keyword evidence="13 15" id="KW-0472">Membrane</keyword>
<feature type="transmembrane region" description="Helical" evidence="15">
    <location>
        <begin position="18"/>
        <end position="36"/>
    </location>
</feature>
<dbReference type="GO" id="GO:0005886">
    <property type="term" value="C:plasma membrane"/>
    <property type="evidence" value="ECO:0007669"/>
    <property type="project" value="UniProtKB-SubCell"/>
</dbReference>
<dbReference type="InterPro" id="IPR050398">
    <property type="entry name" value="HssS/ArlS-like"/>
</dbReference>
<evidence type="ECO:0000256" key="10">
    <source>
        <dbReference type="ARBA" id="ARBA00022840"/>
    </source>
</evidence>
<keyword evidence="9 17" id="KW-0418">Kinase</keyword>
<dbReference type="OrthoDB" id="9792991at2"/>
<dbReference type="GO" id="GO:0000155">
    <property type="term" value="F:phosphorelay sensor kinase activity"/>
    <property type="evidence" value="ECO:0007669"/>
    <property type="project" value="InterPro"/>
</dbReference>
<dbReference type="InterPro" id="IPR003594">
    <property type="entry name" value="HATPase_dom"/>
</dbReference>
<evidence type="ECO:0000313" key="18">
    <source>
        <dbReference type="Proteomes" id="UP000432715"/>
    </source>
</evidence>
<keyword evidence="5" id="KW-0597">Phosphoprotein</keyword>
<organism evidence="17 18">
    <name type="scientific">Alkaliphilus pronyensis</name>
    <dbReference type="NCBI Taxonomy" id="1482732"/>
    <lineage>
        <taxon>Bacteria</taxon>
        <taxon>Bacillati</taxon>
        <taxon>Bacillota</taxon>
        <taxon>Clostridia</taxon>
        <taxon>Peptostreptococcales</taxon>
        <taxon>Natronincolaceae</taxon>
        <taxon>Alkaliphilus</taxon>
    </lineage>
</organism>
<dbReference type="EC" id="2.7.13.3" evidence="3"/>
<name>A0A6I0FIS7_9FIRM</name>
<dbReference type="Pfam" id="PF00512">
    <property type="entry name" value="HisKA"/>
    <property type="match status" value="1"/>
</dbReference>
<accession>A0A6I0FIS7</accession>
<evidence type="ECO:0000256" key="5">
    <source>
        <dbReference type="ARBA" id="ARBA00022553"/>
    </source>
</evidence>
<dbReference type="InterPro" id="IPR036097">
    <property type="entry name" value="HisK_dim/P_sf"/>
</dbReference>
<evidence type="ECO:0000256" key="2">
    <source>
        <dbReference type="ARBA" id="ARBA00004651"/>
    </source>
</evidence>
<keyword evidence="7 15" id="KW-0812">Transmembrane</keyword>
<comment type="catalytic activity">
    <reaction evidence="1">
        <text>ATP + protein L-histidine = ADP + protein N-phospho-L-histidine.</text>
        <dbReference type="EC" id="2.7.13.3"/>
    </reaction>
</comment>
<dbReference type="CDD" id="cd00082">
    <property type="entry name" value="HisKA"/>
    <property type="match status" value="1"/>
</dbReference>
<comment type="caution">
    <text evidence="17">The sequence shown here is derived from an EMBL/GenBank/DDBJ whole genome shotgun (WGS) entry which is preliminary data.</text>
</comment>
<dbReference type="InterPro" id="IPR036890">
    <property type="entry name" value="HATPase_C_sf"/>
</dbReference>
<evidence type="ECO:0000256" key="11">
    <source>
        <dbReference type="ARBA" id="ARBA00022989"/>
    </source>
</evidence>
<evidence type="ECO:0000256" key="3">
    <source>
        <dbReference type="ARBA" id="ARBA00012438"/>
    </source>
</evidence>
<keyword evidence="12" id="KW-0902">Two-component regulatory system</keyword>
<keyword evidence="14" id="KW-0175">Coiled coil</keyword>
<evidence type="ECO:0000256" key="13">
    <source>
        <dbReference type="ARBA" id="ARBA00023136"/>
    </source>
</evidence>
<evidence type="ECO:0000256" key="6">
    <source>
        <dbReference type="ARBA" id="ARBA00022679"/>
    </source>
</evidence>
<evidence type="ECO:0000259" key="16">
    <source>
        <dbReference type="PROSITE" id="PS50109"/>
    </source>
</evidence>
<dbReference type="InterPro" id="IPR005467">
    <property type="entry name" value="His_kinase_dom"/>
</dbReference>
<evidence type="ECO:0000256" key="8">
    <source>
        <dbReference type="ARBA" id="ARBA00022741"/>
    </source>
</evidence>
<dbReference type="Gene3D" id="3.30.565.10">
    <property type="entry name" value="Histidine kinase-like ATPase, C-terminal domain"/>
    <property type="match status" value="1"/>
</dbReference>
<dbReference type="GO" id="GO:0005524">
    <property type="term" value="F:ATP binding"/>
    <property type="evidence" value="ECO:0007669"/>
    <property type="project" value="UniProtKB-KW"/>
</dbReference>
<dbReference type="InterPro" id="IPR004358">
    <property type="entry name" value="Sig_transdc_His_kin-like_C"/>
</dbReference>
<evidence type="ECO:0000256" key="7">
    <source>
        <dbReference type="ARBA" id="ARBA00022692"/>
    </source>
</evidence>
<keyword evidence="18" id="KW-1185">Reference proteome</keyword>
<dbReference type="Gene3D" id="1.10.287.130">
    <property type="match status" value="1"/>
</dbReference>
<dbReference type="SMART" id="SM00388">
    <property type="entry name" value="HisKA"/>
    <property type="match status" value="1"/>
</dbReference>
<dbReference type="PANTHER" id="PTHR45528:SF1">
    <property type="entry name" value="SENSOR HISTIDINE KINASE CPXA"/>
    <property type="match status" value="1"/>
</dbReference>
<dbReference type="Pfam" id="PF02518">
    <property type="entry name" value="HATPase_c"/>
    <property type="match status" value="1"/>
</dbReference>
<feature type="domain" description="Histidine kinase" evidence="16">
    <location>
        <begin position="159"/>
        <end position="374"/>
    </location>
</feature>
<sequence>MDIKLKNKRPYQKLINKIFLQTLLLFCIAIAVIFLVRSSTQGKIGNIIARIISNTKDVDWDTASRMYYYSIRQYMNTIISGIILITFIVFFRIFLWWFTKYFDEMIAGVNAITVKGEEIRMSDELNFMENQLNSIKRNLERSAEAERELEKRKNELIIYLAHDIKTPLTSVIGYLNLLEEIPDMPIEQRSKHVKITLEKSYRLEKLINEFFEVARYNTDNITLDKKEIDLNQMMIQIADEIHPLLEKKNKSISSEIEENTKLYVDGEKIARVFINIIKNAISYGDDNSIIDIFTYEKENCIEIKIKNKGIIPQKDLETIFDKFYRADSARQTATGGTGLGLAIAKDIVTLHKGKIFAECDCNHTIFTVELPNKLQS</sequence>
<dbReference type="SUPFAM" id="SSF47384">
    <property type="entry name" value="Homodimeric domain of signal transducing histidine kinase"/>
    <property type="match status" value="1"/>
</dbReference>
<proteinExistence type="predicted"/>
<keyword evidence="4" id="KW-1003">Cell membrane</keyword>
<evidence type="ECO:0000256" key="4">
    <source>
        <dbReference type="ARBA" id="ARBA00022475"/>
    </source>
</evidence>
<dbReference type="PROSITE" id="PS50109">
    <property type="entry name" value="HIS_KIN"/>
    <property type="match status" value="1"/>
</dbReference>
<feature type="transmembrane region" description="Helical" evidence="15">
    <location>
        <begin position="74"/>
        <end position="98"/>
    </location>
</feature>
<evidence type="ECO:0000256" key="15">
    <source>
        <dbReference type="SAM" id="Phobius"/>
    </source>
</evidence>
<keyword evidence="8" id="KW-0547">Nucleotide-binding</keyword>
<comment type="subcellular location">
    <subcellularLocation>
        <location evidence="2">Cell membrane</location>
        <topology evidence="2">Multi-pass membrane protein</topology>
    </subcellularLocation>
</comment>
<dbReference type="EMBL" id="WBZC01000003">
    <property type="protein sequence ID" value="KAB3539027.1"/>
    <property type="molecule type" value="Genomic_DNA"/>
</dbReference>
<evidence type="ECO:0000256" key="12">
    <source>
        <dbReference type="ARBA" id="ARBA00023012"/>
    </source>
</evidence>
<dbReference type="PRINTS" id="PR00344">
    <property type="entry name" value="BCTRLSENSOR"/>
</dbReference>
<evidence type="ECO:0000256" key="14">
    <source>
        <dbReference type="SAM" id="Coils"/>
    </source>
</evidence>
<dbReference type="FunFam" id="3.30.565.10:FF:000013">
    <property type="entry name" value="Two-component sensor histidine kinase"/>
    <property type="match status" value="1"/>
</dbReference>
<dbReference type="InterPro" id="IPR003661">
    <property type="entry name" value="HisK_dim/P_dom"/>
</dbReference>
<keyword evidence="11 15" id="KW-1133">Transmembrane helix</keyword>
<protein>
    <recommendedName>
        <fullName evidence="3">histidine kinase</fullName>
        <ecNumber evidence="3">2.7.13.3</ecNumber>
    </recommendedName>
</protein>
<gene>
    <name evidence="17" type="ORF">F8154_00905</name>
</gene>
<evidence type="ECO:0000313" key="17">
    <source>
        <dbReference type="EMBL" id="KAB3539027.1"/>
    </source>
</evidence>
<dbReference type="PANTHER" id="PTHR45528">
    <property type="entry name" value="SENSOR HISTIDINE KINASE CPXA"/>
    <property type="match status" value="1"/>
</dbReference>
<evidence type="ECO:0000256" key="9">
    <source>
        <dbReference type="ARBA" id="ARBA00022777"/>
    </source>
</evidence>
<evidence type="ECO:0000256" key="1">
    <source>
        <dbReference type="ARBA" id="ARBA00000085"/>
    </source>
</evidence>
<dbReference type="Proteomes" id="UP000432715">
    <property type="component" value="Unassembled WGS sequence"/>
</dbReference>
<feature type="coiled-coil region" evidence="14">
    <location>
        <begin position="125"/>
        <end position="155"/>
    </location>
</feature>
<reference evidence="17 18" key="1">
    <citation type="submission" date="2019-10" db="EMBL/GenBank/DDBJ databases">
        <title>Alkaliphilus serpentinus sp. nov. and Alkaliphilus pronyensis sp. nov., two novel anaerobic alkaliphilic species isolated from the serpentinized-hosted hydrothermal field of the Prony Bay (New Caledonia).</title>
        <authorList>
            <person name="Postec A."/>
        </authorList>
    </citation>
    <scope>NUCLEOTIDE SEQUENCE [LARGE SCALE GENOMIC DNA]</scope>
    <source>
        <strain evidence="17 18">LacV</strain>
    </source>
</reference>
<keyword evidence="10" id="KW-0067">ATP-binding</keyword>
<keyword evidence="6" id="KW-0808">Transferase</keyword>